<dbReference type="PANTHER" id="PTHR36182:SF1">
    <property type="entry name" value="PROTEIN, PUTATIVE (AFU_ORTHOLOGUE AFUA_6G10930)-RELATED"/>
    <property type="match status" value="1"/>
</dbReference>
<dbReference type="OrthoDB" id="2342176at2759"/>
<dbReference type="PANTHER" id="PTHR36182">
    <property type="entry name" value="PROTEIN, PUTATIVE (AFU_ORTHOLOGUE AFUA_6G10930)-RELATED"/>
    <property type="match status" value="1"/>
</dbReference>
<evidence type="ECO:0000313" key="3">
    <source>
        <dbReference type="EMBL" id="EWC46371.1"/>
    </source>
</evidence>
<proteinExistence type="predicted"/>
<feature type="signal peptide" evidence="2">
    <location>
        <begin position="1"/>
        <end position="19"/>
    </location>
</feature>
<gene>
    <name evidence="3" type="ORF">DRE_04314</name>
</gene>
<keyword evidence="4" id="KW-1185">Reference proteome</keyword>
<feature type="chain" id="PRO_5004893609" description="Lytic polysaccharide monooxygenase" evidence="2">
    <location>
        <begin position="20"/>
        <end position="435"/>
    </location>
</feature>
<evidence type="ECO:0008006" key="5">
    <source>
        <dbReference type="Google" id="ProtNLM"/>
    </source>
</evidence>
<keyword evidence="2" id="KW-0732">Signal</keyword>
<reference evidence="3 4" key="1">
    <citation type="submission" date="2013-05" db="EMBL/GenBank/DDBJ databases">
        <title>Drechslerella stenobrocha genome reveals carnivorous origination and mechanical trapping mechanism of predatory fungi.</title>
        <authorList>
            <person name="Liu X."/>
            <person name="Zhang W."/>
            <person name="Liu K."/>
        </authorList>
    </citation>
    <scope>NUCLEOTIDE SEQUENCE [LARGE SCALE GENOMIC DNA]</scope>
    <source>
        <strain evidence="3 4">248</strain>
    </source>
</reference>
<dbReference type="Gene3D" id="2.70.50.70">
    <property type="match status" value="1"/>
</dbReference>
<feature type="region of interest" description="Disordered" evidence="1">
    <location>
        <begin position="197"/>
        <end position="286"/>
    </location>
</feature>
<dbReference type="Proteomes" id="UP000024837">
    <property type="component" value="Unassembled WGS sequence"/>
</dbReference>
<sequence length="435" mass="46520">MQLILATAAVLATLDVVSAHASINKPKPILFDQQRGTYNAPLKPDYSDFPCKGYHNQPFNAVETWVAGQEASFVVDMGQVAAHGGGSCQASLSRDGGKSFQVIHSFIGDCPRAANGNTAGPNQEFKFMVPKDEPAGDAIFAWTWFAAIANREMYMNCAYITIENNSGARQASARPNIFVGLLAPGACQVGEQTNLDFPDPGQFVTDGSNNADAQYKGKTKPSGSDCGNAASGGGETIKNTLPPNNGLRGPVAGPKPGPANPPPKNANPVPSPVMATTAAPQQPAIPTGGPEVVYVTELVTSSIVDIVTITATSYLLPEATHRSQVRRSDTFMRDASSACQFQATFKVGDHCPVPSTKSSQWKDCIWRDFCSCLDNNLSPTDIVNFSQIKGHCDCVTKGIGCSAVSRSRERRRHLHTSRMDMILPSENMMAYVFKV</sequence>
<evidence type="ECO:0000313" key="4">
    <source>
        <dbReference type="Proteomes" id="UP000024837"/>
    </source>
</evidence>
<dbReference type="AlphaFoldDB" id="W7HQD5"/>
<accession>W7HQD5</accession>
<feature type="compositionally biased region" description="Pro residues" evidence="1">
    <location>
        <begin position="253"/>
        <end position="271"/>
    </location>
</feature>
<dbReference type="HOGENOM" id="CLU_032571_0_0_1"/>
<evidence type="ECO:0000256" key="1">
    <source>
        <dbReference type="SAM" id="MobiDB-lite"/>
    </source>
</evidence>
<protein>
    <recommendedName>
        <fullName evidence="5">Lytic polysaccharide monooxygenase</fullName>
    </recommendedName>
</protein>
<feature type="compositionally biased region" description="Low complexity" evidence="1">
    <location>
        <begin position="272"/>
        <end position="286"/>
    </location>
</feature>
<dbReference type="EMBL" id="KI966418">
    <property type="protein sequence ID" value="EWC46371.1"/>
    <property type="molecule type" value="Genomic_DNA"/>
</dbReference>
<name>W7HQD5_9PEZI</name>
<organism evidence="3 4">
    <name type="scientific">Drechslerella stenobrocha 248</name>
    <dbReference type="NCBI Taxonomy" id="1043628"/>
    <lineage>
        <taxon>Eukaryota</taxon>
        <taxon>Fungi</taxon>
        <taxon>Dikarya</taxon>
        <taxon>Ascomycota</taxon>
        <taxon>Pezizomycotina</taxon>
        <taxon>Orbiliomycetes</taxon>
        <taxon>Orbiliales</taxon>
        <taxon>Orbiliaceae</taxon>
        <taxon>Drechslerella</taxon>
    </lineage>
</organism>
<evidence type="ECO:0000256" key="2">
    <source>
        <dbReference type="SAM" id="SignalP"/>
    </source>
</evidence>